<protein>
    <submittedName>
        <fullName evidence="1">Uncharacterized protein</fullName>
    </submittedName>
</protein>
<evidence type="ECO:0000313" key="1">
    <source>
        <dbReference type="EMBL" id="CAK9031858.1"/>
    </source>
</evidence>
<organism evidence="1 2">
    <name type="scientific">Durusdinium trenchii</name>
    <dbReference type="NCBI Taxonomy" id="1381693"/>
    <lineage>
        <taxon>Eukaryota</taxon>
        <taxon>Sar</taxon>
        <taxon>Alveolata</taxon>
        <taxon>Dinophyceae</taxon>
        <taxon>Suessiales</taxon>
        <taxon>Symbiodiniaceae</taxon>
        <taxon>Durusdinium</taxon>
    </lineage>
</organism>
<feature type="non-terminal residue" evidence="1">
    <location>
        <position position="60"/>
    </location>
</feature>
<name>A0ABP0KY80_9DINO</name>
<keyword evidence="2" id="KW-1185">Reference proteome</keyword>
<dbReference type="Proteomes" id="UP001642484">
    <property type="component" value="Unassembled WGS sequence"/>
</dbReference>
<dbReference type="EMBL" id="CAXAMN010010458">
    <property type="protein sequence ID" value="CAK9031858.1"/>
    <property type="molecule type" value="Genomic_DNA"/>
</dbReference>
<proteinExistence type="predicted"/>
<comment type="caution">
    <text evidence="1">The sequence shown here is derived from an EMBL/GenBank/DDBJ whole genome shotgun (WGS) entry which is preliminary data.</text>
</comment>
<accession>A0ABP0KY80</accession>
<gene>
    <name evidence="1" type="ORF">CCMP2556_LOCUS18451</name>
</gene>
<evidence type="ECO:0000313" key="2">
    <source>
        <dbReference type="Proteomes" id="UP001642484"/>
    </source>
</evidence>
<sequence>VNCGTMMAQIELIGGKLAYEVGLQPDRKGGVGTDPVNTLDDFFFYTELGFGLAFTFEICL</sequence>
<feature type="non-terminal residue" evidence="1">
    <location>
        <position position="1"/>
    </location>
</feature>
<reference evidence="1 2" key="1">
    <citation type="submission" date="2024-02" db="EMBL/GenBank/DDBJ databases">
        <authorList>
            <person name="Chen Y."/>
            <person name="Shah S."/>
            <person name="Dougan E. K."/>
            <person name="Thang M."/>
            <person name="Chan C."/>
        </authorList>
    </citation>
    <scope>NUCLEOTIDE SEQUENCE [LARGE SCALE GENOMIC DNA]</scope>
</reference>